<evidence type="ECO:0000256" key="4">
    <source>
        <dbReference type="ARBA" id="ARBA00049535"/>
    </source>
</evidence>
<dbReference type="InterPro" id="IPR039429">
    <property type="entry name" value="SHMT-like_dom"/>
</dbReference>
<organism evidence="7 8">
    <name type="scientific">Malus baccata</name>
    <name type="common">Siberian crab apple</name>
    <name type="synonym">Pyrus baccata</name>
    <dbReference type="NCBI Taxonomy" id="106549"/>
    <lineage>
        <taxon>Eukaryota</taxon>
        <taxon>Viridiplantae</taxon>
        <taxon>Streptophyta</taxon>
        <taxon>Embryophyta</taxon>
        <taxon>Tracheophyta</taxon>
        <taxon>Spermatophyta</taxon>
        <taxon>Magnoliopsida</taxon>
        <taxon>eudicotyledons</taxon>
        <taxon>Gunneridae</taxon>
        <taxon>Pentapetalae</taxon>
        <taxon>rosids</taxon>
        <taxon>fabids</taxon>
        <taxon>Rosales</taxon>
        <taxon>Rosaceae</taxon>
        <taxon>Amygdaloideae</taxon>
        <taxon>Maleae</taxon>
        <taxon>Malus</taxon>
    </lineage>
</organism>
<sequence>MFFRGAGEGISALFASDHHGSPAIDSIQLTRSPICAEGAQSQLSPSSVQAPPLLSSSPLLQALATSAVKPHSMDSAAATVLLPESKAGIHASTMTSAPRLLHEHSFSDTTKNRPEVVLNLSIISATSAVKFPSLLTDNYGAYLKDKFGWVHWYLVGKFVKKDVYALELFEKMSEKSSEDKMEISHRRDLYSFVFTNYIWNPSGCTIIVKWQGISVAFHHYATSEPQIGYELFQFKNMEFDQAAKGIENVGVRWISPPTASILILLFEEIIARRLDYLVPIYLATKAYLMNAISKNVVRLKEFFRPLNPVLSQEIACYMGLALGWIMIKGFADDEIYVQLHKSVRGCDVYLVQPTCPPANEKFMELLVMSVTCWLTAGKKIHEYLFKVGLTGNSQVTNAQLDLYAKSEANIITGISNTAIKITIQLWINFGFAYTCSLFNFLNLETSIYSTIETSSVLSSCVRQPQAENPKQGPDLSMYSCGKKRWAILFEDNCFLVKEMVYLAEMKQYFLDDANLSDAPPLNPRKSLIAQTSYFQEVISVVANNLTSSLNLEIEVTLLLQGDGTTPASILMFLFREMYFKECGKSGTKPYVTETKQQFVSHHIFSHMIGKEAILLGDMAHISVLVTASVIPSPSEYADMVKTTGHKSPSNFPKLVESLFEESYDIVSGGTENHLVSLNLRDIGIDGSGAEKVMESVHIAAIKNNVPGYVFVVVFVGVLSIESPFSFETIIGVEGLEIDK</sequence>
<dbReference type="SMART" id="SM01400">
    <property type="entry name" value="Pribosyltran_N"/>
    <property type="match status" value="1"/>
</dbReference>
<evidence type="ECO:0000313" key="8">
    <source>
        <dbReference type="Proteomes" id="UP000315295"/>
    </source>
</evidence>
<gene>
    <name evidence="7" type="ORF">C1H46_017961</name>
</gene>
<dbReference type="Pfam" id="PF13793">
    <property type="entry name" value="Pribosyltran_N"/>
    <property type="match status" value="1"/>
</dbReference>
<dbReference type="SUPFAM" id="SSF53383">
    <property type="entry name" value="PLP-dependent transferases"/>
    <property type="match status" value="1"/>
</dbReference>
<evidence type="ECO:0000313" key="7">
    <source>
        <dbReference type="EMBL" id="TQD96466.1"/>
    </source>
</evidence>
<dbReference type="Proteomes" id="UP000315295">
    <property type="component" value="Unassembled WGS sequence"/>
</dbReference>
<evidence type="ECO:0000256" key="3">
    <source>
        <dbReference type="ARBA" id="ARBA00022898"/>
    </source>
</evidence>
<comment type="catalytic activity">
    <reaction evidence="4">
        <text>D-ribose 5-phosphate + ATP = 5-phospho-alpha-D-ribose 1-diphosphate + AMP + H(+)</text>
        <dbReference type="Rhea" id="RHEA:15609"/>
        <dbReference type="ChEBI" id="CHEBI:15378"/>
        <dbReference type="ChEBI" id="CHEBI:30616"/>
        <dbReference type="ChEBI" id="CHEBI:58017"/>
        <dbReference type="ChEBI" id="CHEBI:78346"/>
        <dbReference type="ChEBI" id="CHEBI:456215"/>
        <dbReference type="EC" id="2.7.6.1"/>
    </reaction>
</comment>
<accession>A0A540MCJ7</accession>
<evidence type="ECO:0000259" key="5">
    <source>
        <dbReference type="Pfam" id="PF00464"/>
    </source>
</evidence>
<dbReference type="STRING" id="106549.A0A540MCJ7"/>
<dbReference type="InterPro" id="IPR049943">
    <property type="entry name" value="Ser_HO-MeTrfase-like"/>
</dbReference>
<dbReference type="Gene3D" id="3.40.50.2020">
    <property type="match status" value="1"/>
</dbReference>
<dbReference type="InterPro" id="IPR015424">
    <property type="entry name" value="PyrdxlP-dep_Trfase"/>
</dbReference>
<dbReference type="GO" id="GO:0046653">
    <property type="term" value="P:tetrahydrofolate metabolic process"/>
    <property type="evidence" value="ECO:0007669"/>
    <property type="project" value="TreeGrafter"/>
</dbReference>
<dbReference type="Gene3D" id="3.40.640.10">
    <property type="entry name" value="Type I PLP-dependent aspartate aminotransferase-like (Major domain)"/>
    <property type="match status" value="1"/>
</dbReference>
<dbReference type="SUPFAM" id="SSF53271">
    <property type="entry name" value="PRTase-like"/>
    <property type="match status" value="1"/>
</dbReference>
<keyword evidence="3" id="KW-0663">Pyridoxal phosphate</keyword>
<comment type="cofactor">
    <cofactor evidence="2">
        <name>pyridoxal 5'-phosphate</name>
        <dbReference type="ChEBI" id="CHEBI:597326"/>
    </cofactor>
</comment>
<dbReference type="InterPro" id="IPR015422">
    <property type="entry name" value="PyrdxlP-dep_Trfase_small"/>
</dbReference>
<dbReference type="GO" id="GO:0004749">
    <property type="term" value="F:ribose phosphate diphosphokinase activity"/>
    <property type="evidence" value="ECO:0007669"/>
    <property type="project" value="UniProtKB-EC"/>
</dbReference>
<proteinExistence type="predicted"/>
<dbReference type="Gene3D" id="3.90.1150.10">
    <property type="entry name" value="Aspartate Aminotransferase, domain 1"/>
    <property type="match status" value="1"/>
</dbReference>
<dbReference type="GO" id="GO:0019264">
    <property type="term" value="P:glycine biosynthetic process from serine"/>
    <property type="evidence" value="ECO:0007669"/>
    <property type="project" value="TreeGrafter"/>
</dbReference>
<dbReference type="AlphaFoldDB" id="A0A540MCJ7"/>
<keyword evidence="8" id="KW-1185">Reference proteome</keyword>
<feature type="domain" description="Ribose-phosphate pyrophosphokinase N-terminal" evidence="6">
    <location>
        <begin position="307"/>
        <end position="376"/>
    </location>
</feature>
<dbReference type="GO" id="GO:0030170">
    <property type="term" value="F:pyridoxal phosphate binding"/>
    <property type="evidence" value="ECO:0007669"/>
    <property type="project" value="TreeGrafter"/>
</dbReference>
<evidence type="ECO:0000256" key="1">
    <source>
        <dbReference type="ARBA" id="ARBA00001528"/>
    </source>
</evidence>
<feature type="domain" description="Serine hydroxymethyltransferase-like" evidence="5">
    <location>
        <begin position="611"/>
        <end position="647"/>
    </location>
</feature>
<dbReference type="PANTHER" id="PTHR11680:SF28">
    <property type="entry name" value="SERINE HYDROXYMETHYLTRANSFERASE, MITOCHONDRIAL"/>
    <property type="match status" value="1"/>
</dbReference>
<feature type="domain" description="Serine hydroxymethyltransferase-like" evidence="5">
    <location>
        <begin position="650"/>
        <end position="709"/>
    </location>
</feature>
<protein>
    <submittedName>
        <fullName evidence="7">Uncharacterized protein</fullName>
    </submittedName>
</protein>
<name>A0A540MCJ7_MALBA</name>
<dbReference type="GO" id="GO:0004372">
    <property type="term" value="F:glycine hydroxymethyltransferase activity"/>
    <property type="evidence" value="ECO:0007669"/>
    <property type="project" value="UniProtKB-EC"/>
</dbReference>
<evidence type="ECO:0000259" key="6">
    <source>
        <dbReference type="Pfam" id="PF13793"/>
    </source>
</evidence>
<dbReference type="InterPro" id="IPR015421">
    <property type="entry name" value="PyrdxlP-dep_Trfase_major"/>
</dbReference>
<evidence type="ECO:0000256" key="2">
    <source>
        <dbReference type="ARBA" id="ARBA00001933"/>
    </source>
</evidence>
<comment type="catalytic activity">
    <reaction evidence="1">
        <text>(6R)-5,10-methylene-5,6,7,8-tetrahydrofolate + glycine + H2O = (6S)-5,6,7,8-tetrahydrofolate + L-serine</text>
        <dbReference type="Rhea" id="RHEA:15481"/>
        <dbReference type="ChEBI" id="CHEBI:15377"/>
        <dbReference type="ChEBI" id="CHEBI:15636"/>
        <dbReference type="ChEBI" id="CHEBI:33384"/>
        <dbReference type="ChEBI" id="CHEBI:57305"/>
        <dbReference type="ChEBI" id="CHEBI:57453"/>
        <dbReference type="EC" id="2.1.2.1"/>
    </reaction>
</comment>
<comment type="caution">
    <text evidence="7">The sequence shown here is derived from an EMBL/GenBank/DDBJ whole genome shotgun (WGS) entry which is preliminary data.</text>
</comment>
<dbReference type="PANTHER" id="PTHR11680">
    <property type="entry name" value="SERINE HYDROXYMETHYLTRANSFERASE"/>
    <property type="match status" value="1"/>
</dbReference>
<reference evidence="7 8" key="1">
    <citation type="journal article" date="2019" name="G3 (Bethesda)">
        <title>Sequencing of a Wild Apple (Malus baccata) Genome Unravels the Differences Between Cultivated and Wild Apple Species Regarding Disease Resistance and Cold Tolerance.</title>
        <authorList>
            <person name="Chen X."/>
        </authorList>
    </citation>
    <scope>NUCLEOTIDE SEQUENCE [LARGE SCALE GENOMIC DNA]</scope>
    <source>
        <strain evidence="8">cv. Shandingzi</strain>
        <tissue evidence="7">Leaves</tissue>
    </source>
</reference>
<dbReference type="InterPro" id="IPR029057">
    <property type="entry name" value="PRTase-like"/>
</dbReference>
<dbReference type="InterPro" id="IPR029099">
    <property type="entry name" value="Pribosyltran_N"/>
</dbReference>
<dbReference type="Pfam" id="PF00464">
    <property type="entry name" value="SHMT"/>
    <property type="match status" value="2"/>
</dbReference>
<dbReference type="EMBL" id="VIEB01000292">
    <property type="protein sequence ID" value="TQD96466.1"/>
    <property type="molecule type" value="Genomic_DNA"/>
</dbReference>
<dbReference type="GO" id="GO:0005739">
    <property type="term" value="C:mitochondrion"/>
    <property type="evidence" value="ECO:0007669"/>
    <property type="project" value="TreeGrafter"/>
</dbReference>